<feature type="domain" description="Glycoside hydrolase family 9" evidence="10">
    <location>
        <begin position="28"/>
        <end position="142"/>
    </location>
</feature>
<name>A0A9Q0TMD1_SALVM</name>
<keyword evidence="7" id="KW-0326">Glycosidase</keyword>
<comment type="catalytic activity">
    <reaction evidence="1">
        <text>Endohydrolysis of (1-&gt;4)-beta-D-glucosidic linkages in cellulose, lichenin and cereal beta-D-glucans.</text>
        <dbReference type="EC" id="3.2.1.4"/>
    </reaction>
</comment>
<sequence length="163" mass="17993">MEKFARLISVAPFFLLLCLPFSLAGHDYGQALSKSILFFEAQRSGYLPHDQRVTWRSNSGLNDGKASGVDLVGGYYDAGDNVKFGLPMAFTVTMMSWSIIEYGKQLGSSGELGHAMKAVKWGSDYLIKAHPQPDVLYGEVASTHFPTSPRFFKPTCMAKINML</sequence>
<comment type="caution">
    <text evidence="11">The sequence shown here is derived from an EMBL/GenBank/DDBJ whole genome shotgun (WGS) entry which is preliminary data.</text>
</comment>
<proteinExistence type="inferred from homology"/>
<keyword evidence="12" id="KW-1185">Reference proteome</keyword>
<evidence type="ECO:0000313" key="12">
    <source>
        <dbReference type="Proteomes" id="UP001151529"/>
    </source>
</evidence>
<dbReference type="AlphaFoldDB" id="A0A9Q0TMD1"/>
<dbReference type="Pfam" id="PF00759">
    <property type="entry name" value="Glyco_hydro_9"/>
    <property type="match status" value="1"/>
</dbReference>
<dbReference type="OrthoDB" id="10257085at2759"/>
<dbReference type="InterPro" id="IPR008928">
    <property type="entry name" value="6-hairpin_glycosidase_sf"/>
</dbReference>
<accession>A0A9Q0TMD1</accession>
<evidence type="ECO:0000256" key="5">
    <source>
        <dbReference type="ARBA" id="ARBA00023001"/>
    </source>
</evidence>
<evidence type="ECO:0000256" key="4">
    <source>
        <dbReference type="ARBA" id="ARBA00022801"/>
    </source>
</evidence>
<gene>
    <name evidence="11" type="ORF">OIU85_025910</name>
</gene>
<evidence type="ECO:0000256" key="2">
    <source>
        <dbReference type="ARBA" id="ARBA00007072"/>
    </source>
</evidence>
<evidence type="ECO:0000256" key="7">
    <source>
        <dbReference type="ARBA" id="ARBA00023295"/>
    </source>
</evidence>
<evidence type="ECO:0000313" key="11">
    <source>
        <dbReference type="EMBL" id="KAJ6714354.1"/>
    </source>
</evidence>
<keyword evidence="4" id="KW-0378">Hydrolase</keyword>
<dbReference type="GO" id="GO:0030245">
    <property type="term" value="P:cellulose catabolic process"/>
    <property type="evidence" value="ECO:0007669"/>
    <property type="project" value="UniProtKB-KW"/>
</dbReference>
<feature type="chain" id="PRO_5040436609" description="cellulase" evidence="9">
    <location>
        <begin position="25"/>
        <end position="163"/>
    </location>
</feature>
<protein>
    <recommendedName>
        <fullName evidence="3">cellulase</fullName>
        <ecNumber evidence="3">3.2.1.4</ecNumber>
    </recommendedName>
</protein>
<evidence type="ECO:0000256" key="8">
    <source>
        <dbReference type="ARBA" id="ARBA00023326"/>
    </source>
</evidence>
<evidence type="ECO:0000256" key="9">
    <source>
        <dbReference type="SAM" id="SignalP"/>
    </source>
</evidence>
<keyword evidence="8" id="KW-0624">Polysaccharide degradation</keyword>
<dbReference type="EMBL" id="JAPFFL010000007">
    <property type="protein sequence ID" value="KAJ6714354.1"/>
    <property type="molecule type" value="Genomic_DNA"/>
</dbReference>
<reference evidence="11" key="2">
    <citation type="journal article" date="2023" name="Int. J. Mol. Sci.">
        <title>De Novo Assembly and Annotation of 11 Diverse Shrub Willow (Salix) Genomes Reveals Novel Gene Organization in Sex-Linked Regions.</title>
        <authorList>
            <person name="Hyden B."/>
            <person name="Feng K."/>
            <person name="Yates T.B."/>
            <person name="Jawdy S."/>
            <person name="Cereghino C."/>
            <person name="Smart L.B."/>
            <person name="Muchero W."/>
        </authorList>
    </citation>
    <scope>NUCLEOTIDE SEQUENCE [LARGE SCALE GENOMIC DNA]</scope>
    <source>
        <tissue evidence="11">Shoot tip</tissue>
    </source>
</reference>
<organism evidence="11 12">
    <name type="scientific">Salix viminalis</name>
    <name type="common">Common osier</name>
    <name type="synonym">Basket willow</name>
    <dbReference type="NCBI Taxonomy" id="40686"/>
    <lineage>
        <taxon>Eukaryota</taxon>
        <taxon>Viridiplantae</taxon>
        <taxon>Streptophyta</taxon>
        <taxon>Embryophyta</taxon>
        <taxon>Tracheophyta</taxon>
        <taxon>Spermatophyta</taxon>
        <taxon>Magnoliopsida</taxon>
        <taxon>eudicotyledons</taxon>
        <taxon>Gunneridae</taxon>
        <taxon>Pentapetalae</taxon>
        <taxon>rosids</taxon>
        <taxon>fabids</taxon>
        <taxon>Malpighiales</taxon>
        <taxon>Salicaceae</taxon>
        <taxon>Saliceae</taxon>
        <taxon>Salix</taxon>
    </lineage>
</organism>
<keyword evidence="9" id="KW-0732">Signal</keyword>
<comment type="similarity">
    <text evidence="2">Belongs to the glycosyl hydrolase 9 (cellulase E) family.</text>
</comment>
<dbReference type="PANTHER" id="PTHR22298">
    <property type="entry name" value="ENDO-1,4-BETA-GLUCANASE"/>
    <property type="match status" value="1"/>
</dbReference>
<evidence type="ECO:0000259" key="10">
    <source>
        <dbReference type="Pfam" id="PF00759"/>
    </source>
</evidence>
<dbReference type="EC" id="3.2.1.4" evidence="3"/>
<keyword evidence="5" id="KW-0136">Cellulose degradation</keyword>
<dbReference type="GO" id="GO:0008810">
    <property type="term" value="F:cellulase activity"/>
    <property type="evidence" value="ECO:0007669"/>
    <property type="project" value="UniProtKB-EC"/>
</dbReference>
<dbReference type="Gene3D" id="1.50.10.10">
    <property type="match status" value="1"/>
</dbReference>
<evidence type="ECO:0000256" key="3">
    <source>
        <dbReference type="ARBA" id="ARBA00012601"/>
    </source>
</evidence>
<reference evidence="11" key="1">
    <citation type="submission" date="2022-11" db="EMBL/GenBank/DDBJ databases">
        <authorList>
            <person name="Hyden B.L."/>
            <person name="Feng K."/>
            <person name="Yates T."/>
            <person name="Jawdy S."/>
            <person name="Smart L.B."/>
            <person name="Muchero W."/>
        </authorList>
    </citation>
    <scope>NUCLEOTIDE SEQUENCE</scope>
    <source>
        <tissue evidence="11">Shoot tip</tissue>
    </source>
</reference>
<dbReference type="Proteomes" id="UP001151529">
    <property type="component" value="Chromosome 1"/>
</dbReference>
<dbReference type="SUPFAM" id="SSF48208">
    <property type="entry name" value="Six-hairpin glycosidases"/>
    <property type="match status" value="1"/>
</dbReference>
<keyword evidence="6" id="KW-0119">Carbohydrate metabolism</keyword>
<feature type="signal peptide" evidence="9">
    <location>
        <begin position="1"/>
        <end position="24"/>
    </location>
</feature>
<dbReference type="InterPro" id="IPR001701">
    <property type="entry name" value="Glyco_hydro_9"/>
</dbReference>
<dbReference type="InterPro" id="IPR012341">
    <property type="entry name" value="6hp_glycosidase-like_sf"/>
</dbReference>
<evidence type="ECO:0000256" key="1">
    <source>
        <dbReference type="ARBA" id="ARBA00000966"/>
    </source>
</evidence>
<evidence type="ECO:0000256" key="6">
    <source>
        <dbReference type="ARBA" id="ARBA00023277"/>
    </source>
</evidence>